<dbReference type="PANTHER" id="PTHR31286:SF167">
    <property type="entry name" value="OS09G0268800 PROTEIN"/>
    <property type="match status" value="1"/>
</dbReference>
<evidence type="ECO:0000259" key="3">
    <source>
        <dbReference type="Pfam" id="PF14392"/>
    </source>
</evidence>
<dbReference type="Pfam" id="PF14111">
    <property type="entry name" value="DUF4283"/>
    <property type="match status" value="1"/>
</dbReference>
<feature type="compositionally biased region" description="Acidic residues" evidence="1">
    <location>
        <begin position="265"/>
        <end position="280"/>
    </location>
</feature>
<reference evidence="4" key="1">
    <citation type="journal article" date="2017" name="Nature">
        <title>The genome of Chenopodium quinoa.</title>
        <authorList>
            <person name="Jarvis D.E."/>
            <person name="Ho Y.S."/>
            <person name="Lightfoot D.J."/>
            <person name="Schmoeckel S.M."/>
            <person name="Li B."/>
            <person name="Borm T.J.A."/>
            <person name="Ohyanagi H."/>
            <person name="Mineta K."/>
            <person name="Michell C.T."/>
            <person name="Saber N."/>
            <person name="Kharbatia N.M."/>
            <person name="Rupper R.R."/>
            <person name="Sharp A.R."/>
            <person name="Dally N."/>
            <person name="Boughton B.A."/>
            <person name="Woo Y.H."/>
            <person name="Gao G."/>
            <person name="Schijlen E.G.W.M."/>
            <person name="Guo X."/>
            <person name="Momin A.A."/>
            <person name="Negrao S."/>
            <person name="Al-Babili S."/>
            <person name="Gehring C."/>
            <person name="Roessner U."/>
            <person name="Jung C."/>
            <person name="Murphy K."/>
            <person name="Arold S.T."/>
            <person name="Gojobori T."/>
            <person name="van der Linden C.G."/>
            <person name="van Loo E.N."/>
            <person name="Jellen E.N."/>
            <person name="Maughan P.J."/>
            <person name="Tester M."/>
        </authorList>
    </citation>
    <scope>NUCLEOTIDE SEQUENCE [LARGE SCALE GENOMIC DNA]</scope>
    <source>
        <strain evidence="4">cv. PI 614886</strain>
    </source>
</reference>
<protein>
    <recommendedName>
        <fullName evidence="6">CCHC-type domain-containing protein</fullName>
    </recommendedName>
</protein>
<evidence type="ECO:0000313" key="5">
    <source>
        <dbReference type="Proteomes" id="UP000596660"/>
    </source>
</evidence>
<accession>A0A803MIX6</accession>
<dbReference type="EnsemblPlants" id="AUR62030222-RA">
    <property type="protein sequence ID" value="AUR62030222-RA:cds"/>
    <property type="gene ID" value="AUR62030222"/>
</dbReference>
<feature type="region of interest" description="Disordered" evidence="1">
    <location>
        <begin position="331"/>
        <end position="351"/>
    </location>
</feature>
<feature type="domain" description="Zinc knuckle CX2CX4HX4C" evidence="3">
    <location>
        <begin position="176"/>
        <end position="223"/>
    </location>
</feature>
<feature type="region of interest" description="Disordered" evidence="1">
    <location>
        <begin position="250"/>
        <end position="280"/>
    </location>
</feature>
<evidence type="ECO:0000313" key="4">
    <source>
        <dbReference type="EnsemblPlants" id="AUR62030222-RA:cds"/>
    </source>
</evidence>
<evidence type="ECO:0000256" key="1">
    <source>
        <dbReference type="SAM" id="MobiDB-lite"/>
    </source>
</evidence>
<dbReference type="Gramene" id="AUR62030222-RA">
    <property type="protein sequence ID" value="AUR62030222-RA:cds"/>
    <property type="gene ID" value="AUR62030222"/>
</dbReference>
<dbReference type="PANTHER" id="PTHR31286">
    <property type="entry name" value="GLYCINE-RICH CELL WALL STRUCTURAL PROTEIN 1.8-LIKE"/>
    <property type="match status" value="1"/>
</dbReference>
<feature type="domain" description="DUF4283" evidence="2">
    <location>
        <begin position="38"/>
        <end position="120"/>
    </location>
</feature>
<name>A0A803MIX6_CHEQI</name>
<dbReference type="InterPro" id="IPR040256">
    <property type="entry name" value="At4g02000-like"/>
</dbReference>
<sequence length="380" mass="43133">MAEELIKEWERFQLTENEEKVIGGEGIAEETEDTKAQIKLILVDKLWTVKPYNIDAMKRTLQSVWKLQEKVSIRVIETNLFVFQFYCHEDKEPVIEGCPWFFDEKLLLLKELQGDEQPSEITFTHTPMWVRLLDVPFNKRNVSVMYDVGEFLSGFIEFDDDDPLGWDEYVRMKILVDIRKPLRRGVFLATGSSSTKWVDMKYERLSDFCFFCGQLDHTDRECHTKRLPGMNQERLPFNMGLLRQRSISGNLEGVESGGNSNSRENDEEEVSPSFMEEDVEGGGGIVSDDISESEGVVGVTRSSGWHRRSGRVGQDCTMVGSQNETVNVSKKRVTRDEEGVGSMDAGGVGNKKQKMIDVHIAGDGVNRVEGSGLGHTLEEQ</sequence>
<organism evidence="4 5">
    <name type="scientific">Chenopodium quinoa</name>
    <name type="common">Quinoa</name>
    <dbReference type="NCBI Taxonomy" id="63459"/>
    <lineage>
        <taxon>Eukaryota</taxon>
        <taxon>Viridiplantae</taxon>
        <taxon>Streptophyta</taxon>
        <taxon>Embryophyta</taxon>
        <taxon>Tracheophyta</taxon>
        <taxon>Spermatophyta</taxon>
        <taxon>Magnoliopsida</taxon>
        <taxon>eudicotyledons</taxon>
        <taxon>Gunneridae</taxon>
        <taxon>Pentapetalae</taxon>
        <taxon>Caryophyllales</taxon>
        <taxon>Chenopodiaceae</taxon>
        <taxon>Chenopodioideae</taxon>
        <taxon>Atripliceae</taxon>
        <taxon>Chenopodium</taxon>
    </lineage>
</organism>
<proteinExistence type="predicted"/>
<dbReference type="Proteomes" id="UP000596660">
    <property type="component" value="Unplaced"/>
</dbReference>
<evidence type="ECO:0008006" key="6">
    <source>
        <dbReference type="Google" id="ProtNLM"/>
    </source>
</evidence>
<dbReference type="AlphaFoldDB" id="A0A803MIX6"/>
<dbReference type="InterPro" id="IPR025836">
    <property type="entry name" value="Zn_knuckle_CX2CX4HX4C"/>
</dbReference>
<reference evidence="4" key="2">
    <citation type="submission" date="2021-03" db="UniProtKB">
        <authorList>
            <consortium name="EnsemblPlants"/>
        </authorList>
    </citation>
    <scope>IDENTIFICATION</scope>
</reference>
<evidence type="ECO:0000259" key="2">
    <source>
        <dbReference type="Pfam" id="PF14111"/>
    </source>
</evidence>
<dbReference type="OMA" id="CHEDKEP"/>
<dbReference type="InterPro" id="IPR025558">
    <property type="entry name" value="DUF4283"/>
</dbReference>
<keyword evidence="5" id="KW-1185">Reference proteome</keyword>
<dbReference type="Pfam" id="PF14392">
    <property type="entry name" value="zf-CCHC_4"/>
    <property type="match status" value="1"/>
</dbReference>